<evidence type="ECO:0000313" key="2">
    <source>
        <dbReference type="EMBL" id="DAE23573.1"/>
    </source>
</evidence>
<protein>
    <submittedName>
        <fullName evidence="2">Uncharacterized protein</fullName>
    </submittedName>
</protein>
<sequence length="213" mass="25038">MSVIPKELTDEQLAEYFREYVDGCQCKERHTEAACNEVEQYDKMVAYFFPKELKPQNRFYDKMMDVAVEYEESGFMAGYRMCLKHLQEQEQQAQTDTTNSIPEEPKRQEQADTGSVDASDFISSRQIGEMFSAPNGKVVRRIKNQILPYCTDDERREFSLTSERSRQNKYIEVYRLSKKACGIYLDHMEKWSGMINVMTGISEMRKRMQEVFA</sequence>
<proteinExistence type="predicted"/>
<accession>A0A8S5QXV8</accession>
<dbReference type="EMBL" id="BK015755">
    <property type="protein sequence ID" value="DAE23573.1"/>
    <property type="molecule type" value="Genomic_DNA"/>
</dbReference>
<organism evidence="2">
    <name type="scientific">Myoviridae sp. ctyWv1</name>
    <dbReference type="NCBI Taxonomy" id="2826718"/>
    <lineage>
        <taxon>Viruses</taxon>
        <taxon>Duplodnaviria</taxon>
        <taxon>Heunggongvirae</taxon>
        <taxon>Uroviricota</taxon>
        <taxon>Caudoviricetes</taxon>
    </lineage>
</organism>
<reference evidence="2" key="1">
    <citation type="journal article" date="2021" name="Proc. Natl. Acad. Sci. U.S.A.">
        <title>A Catalog of Tens of Thousands of Viruses from Human Metagenomes Reveals Hidden Associations with Chronic Diseases.</title>
        <authorList>
            <person name="Tisza M.J."/>
            <person name="Buck C.B."/>
        </authorList>
    </citation>
    <scope>NUCLEOTIDE SEQUENCE</scope>
    <source>
        <strain evidence="2">CtyWv1</strain>
    </source>
</reference>
<evidence type="ECO:0000256" key="1">
    <source>
        <dbReference type="SAM" id="MobiDB-lite"/>
    </source>
</evidence>
<name>A0A8S5QXV8_9CAUD</name>
<feature type="region of interest" description="Disordered" evidence="1">
    <location>
        <begin position="90"/>
        <end position="119"/>
    </location>
</feature>